<dbReference type="EMBL" id="CAKLCB010000375">
    <property type="protein sequence ID" value="CAH0521190.1"/>
    <property type="molecule type" value="Genomic_DNA"/>
</dbReference>
<dbReference type="InterPro" id="IPR029058">
    <property type="entry name" value="AB_hydrolase_fold"/>
</dbReference>
<dbReference type="Proteomes" id="UP001158986">
    <property type="component" value="Unassembled WGS sequence"/>
</dbReference>
<dbReference type="Proteomes" id="UP001160483">
    <property type="component" value="Unassembled WGS sequence"/>
</dbReference>
<feature type="chain" id="PRO_5043695324" description="GPI inositol-deacylase" evidence="1">
    <location>
        <begin position="26"/>
        <end position="532"/>
    </location>
</feature>
<evidence type="ECO:0000256" key="1">
    <source>
        <dbReference type="SAM" id="SignalP"/>
    </source>
</evidence>
<dbReference type="EMBL" id="CAKKTJ010000298">
    <property type="protein sequence ID" value="CAH0479279.1"/>
    <property type="molecule type" value="Genomic_DNA"/>
</dbReference>
<keyword evidence="1" id="KW-0732">Signal</keyword>
<keyword evidence="4" id="KW-1185">Reference proteome</keyword>
<sequence length="532" mass="58141">MTGPSIPSLAFAIAMLFTSFVTVHALNESRHHLSLVHAPSIRLHVTLHRDSLQLHGHSKFDVFATPVVSANDSKVLYDGYAIFADGGHTYTYSYVRGVGYLSTNDGENEQIECLSSSQLPFNAILHALHDMTPISSASIGDDMVNCTSGNLFKATLDGTEFVTCAAGKSGFTASNSEVTIDVEYLDSPIQVHVPAWSSRLSCDVAATATSIRPTALAWLTGNAVSVSSTRQLEMTNPFHMNTPSCRPCKSKPRPCVFFHGTGNRHEMEELQDTPQKASGRMGNMNKHAPCCTVVKYAILNTLDSSWTDDKLQQKFCDRALRLSKSSDKKRGVIRHTVVVTHSMAGLIMSMALATGKCRFGKGTAWVAISTPMMGSMASDYFQDFCDGKHTAIAKSMLKIIGQCPLPLARSSLVYQNGKHASSKLNRAYRIAQKAYAKNVDAAMCSDNPNGMFSPYEGLMRISAAMVSHMSPQNDGLVEFQSCAVGLKKYKFGKSYKNKFYQPALNHADTAFLSGDGIFKDSQKPIKWFECLL</sequence>
<dbReference type="PANTHER" id="PTHR22538">
    <property type="entry name" value="CILIA- AND FLAGELLA-ASSOCIATED PROTEIN 74"/>
    <property type="match status" value="1"/>
</dbReference>
<dbReference type="Gene3D" id="3.40.50.1820">
    <property type="entry name" value="alpha/beta hydrolase"/>
    <property type="match status" value="1"/>
</dbReference>
<organism evidence="2 5">
    <name type="scientific">Peronospora belbahrii</name>
    <dbReference type="NCBI Taxonomy" id="622444"/>
    <lineage>
        <taxon>Eukaryota</taxon>
        <taxon>Sar</taxon>
        <taxon>Stramenopiles</taxon>
        <taxon>Oomycota</taxon>
        <taxon>Peronosporomycetes</taxon>
        <taxon>Peronosporales</taxon>
        <taxon>Peronosporaceae</taxon>
        <taxon>Peronospora</taxon>
    </lineage>
</organism>
<dbReference type="PANTHER" id="PTHR22538:SF1">
    <property type="entry name" value="VWFD DOMAIN-CONTAINING PROTEIN"/>
    <property type="match status" value="1"/>
</dbReference>
<name>A0AAU9L3K5_9STRA</name>
<evidence type="ECO:0000313" key="3">
    <source>
        <dbReference type="EMBL" id="CAH0521190.1"/>
    </source>
</evidence>
<reference evidence="2 4" key="1">
    <citation type="submission" date="2021-11" db="EMBL/GenBank/DDBJ databases">
        <authorList>
            <person name="Islam A."/>
            <person name="Islam S."/>
            <person name="Flora M.S."/>
            <person name="Rahman M."/>
            <person name="Ziaur R.M."/>
            <person name="Epstein J.H."/>
            <person name="Hassan M."/>
            <person name="Klassen M."/>
            <person name="Woodard K."/>
            <person name="Webb A."/>
            <person name="Webby R.J."/>
            <person name="El Zowalaty M.E."/>
        </authorList>
    </citation>
    <scope>NUCLEOTIDE SEQUENCE</scope>
    <source>
        <strain evidence="3">Pbs1</strain>
        <strain evidence="2">Pbs3</strain>
    </source>
</reference>
<feature type="signal peptide" evidence="1">
    <location>
        <begin position="1"/>
        <end position="25"/>
    </location>
</feature>
<evidence type="ECO:0008006" key="6">
    <source>
        <dbReference type="Google" id="ProtNLM"/>
    </source>
</evidence>
<accession>A0AAU9L3K5</accession>
<protein>
    <recommendedName>
        <fullName evidence="6">GPI inositol-deacylase</fullName>
    </recommendedName>
</protein>
<gene>
    <name evidence="3" type="ORF">PBS001_LOCUS7650</name>
    <name evidence="2" type="ORF">PBS003_LOCUS5928</name>
</gene>
<proteinExistence type="predicted"/>
<evidence type="ECO:0000313" key="2">
    <source>
        <dbReference type="EMBL" id="CAH0479279.1"/>
    </source>
</evidence>
<evidence type="ECO:0000313" key="4">
    <source>
        <dbReference type="Proteomes" id="UP001158986"/>
    </source>
</evidence>
<comment type="caution">
    <text evidence="2">The sequence shown here is derived from an EMBL/GenBank/DDBJ whole genome shotgun (WGS) entry which is preliminary data.</text>
</comment>
<dbReference type="AlphaFoldDB" id="A0AAU9L3K5"/>
<evidence type="ECO:0000313" key="5">
    <source>
        <dbReference type="Proteomes" id="UP001160483"/>
    </source>
</evidence>